<dbReference type="Proteomes" id="UP000324392">
    <property type="component" value="Chromosome"/>
</dbReference>
<gene>
    <name evidence="1" type="ORF">SSYIS1_22040</name>
</gene>
<protein>
    <submittedName>
        <fullName evidence="1">Uncharacterized protein</fullName>
    </submittedName>
</protein>
<dbReference type="AlphaFoldDB" id="A0A455VHB7"/>
<dbReference type="EMBL" id="AP019531">
    <property type="protein sequence ID" value="BBI92463.1"/>
    <property type="molecule type" value="Genomic_DNA"/>
</dbReference>
<accession>A0A455VHB7</accession>
<evidence type="ECO:0000313" key="2">
    <source>
        <dbReference type="Proteomes" id="UP000324392"/>
    </source>
</evidence>
<name>A0A455VHB7_9GAMM</name>
<evidence type="ECO:0000313" key="1">
    <source>
        <dbReference type="EMBL" id="BBI92463.1"/>
    </source>
</evidence>
<organism evidence="1 2">
    <name type="scientific">Serratia symbiotica</name>
    <dbReference type="NCBI Taxonomy" id="138074"/>
    <lineage>
        <taxon>Bacteria</taxon>
        <taxon>Pseudomonadati</taxon>
        <taxon>Pseudomonadota</taxon>
        <taxon>Gammaproteobacteria</taxon>
        <taxon>Enterobacterales</taxon>
        <taxon>Yersiniaceae</taxon>
        <taxon>Serratia</taxon>
    </lineage>
</organism>
<reference evidence="1 2" key="1">
    <citation type="submission" date="2019-03" db="EMBL/GenBank/DDBJ databases">
        <title>The genome sequence of Candidatus Serratia symbiotica strain IS.</title>
        <authorList>
            <person name="Nikoh N."/>
            <person name="Koga R."/>
            <person name="Oshima K."/>
            <person name="Hattori M."/>
            <person name="Fukatsu T."/>
        </authorList>
    </citation>
    <scope>NUCLEOTIDE SEQUENCE [LARGE SCALE GENOMIC DNA]</scope>
    <source>
        <strain evidence="1 2">IS</strain>
    </source>
</reference>
<sequence>MISVVKMPLYLPEPDHSEVLSGLYQHRRVGTYIINFIGILLE</sequence>
<proteinExistence type="predicted"/>